<reference evidence="2 3" key="1">
    <citation type="submission" date="2021-01" db="EMBL/GenBank/DDBJ databases">
        <title>Genome Sequencing of Type Strains.</title>
        <authorList>
            <person name="Lemaire J.F."/>
            <person name="Inderbitzin P."/>
            <person name="Collins S.B."/>
            <person name="Wespe N."/>
            <person name="Knight-Connoni V."/>
        </authorList>
    </citation>
    <scope>NUCLEOTIDE SEQUENCE [LARGE SCALE GENOMIC DNA]</scope>
    <source>
        <strain evidence="2 3">DSM 23009</strain>
    </source>
</reference>
<protein>
    <submittedName>
        <fullName evidence="2">TIGR04086 family membrane protein</fullName>
    </submittedName>
</protein>
<sequence length="129" mass="14032">MGIKHMATSMGRGLIAVLLMIMLCSLVLSLLLRFTGLTEASLKWVTVGLSFLSLFIGGLISGKKGQSKGWLLGGGTSLLFSFLVFLIQYLGYQSTFNSSQYMYHALFLLLAIIGGIMGVNLSSHKQTYK</sequence>
<dbReference type="InterPro" id="IPR023804">
    <property type="entry name" value="DUF3792_TM"/>
</dbReference>
<feature type="transmembrane region" description="Helical" evidence="1">
    <location>
        <begin position="101"/>
        <end position="121"/>
    </location>
</feature>
<accession>A0ABS2ZTS8</accession>
<proteinExistence type="predicted"/>
<keyword evidence="3" id="KW-1185">Reference proteome</keyword>
<dbReference type="NCBIfam" id="TIGR04086">
    <property type="entry name" value="TIGR04086_membr"/>
    <property type="match status" value="1"/>
</dbReference>
<organism evidence="2 3">
    <name type="scientific">Fictibacillus nanhaiensis</name>
    <dbReference type="NCBI Taxonomy" id="742169"/>
    <lineage>
        <taxon>Bacteria</taxon>
        <taxon>Bacillati</taxon>
        <taxon>Bacillota</taxon>
        <taxon>Bacilli</taxon>
        <taxon>Bacillales</taxon>
        <taxon>Fictibacillaceae</taxon>
        <taxon>Fictibacillus</taxon>
    </lineage>
</organism>
<dbReference type="RefSeq" id="WP_205726958.1">
    <property type="nucleotide sequence ID" value="NZ_JAFHKR010000039.1"/>
</dbReference>
<feature type="transmembrane region" description="Helical" evidence="1">
    <location>
        <begin position="69"/>
        <end position="89"/>
    </location>
</feature>
<evidence type="ECO:0000256" key="1">
    <source>
        <dbReference type="SAM" id="Phobius"/>
    </source>
</evidence>
<evidence type="ECO:0000313" key="3">
    <source>
        <dbReference type="Proteomes" id="UP001296923"/>
    </source>
</evidence>
<dbReference type="Pfam" id="PF12670">
    <property type="entry name" value="DUF3792"/>
    <property type="match status" value="1"/>
</dbReference>
<gene>
    <name evidence="2" type="ORF">JYA63_18570</name>
</gene>
<keyword evidence="1" id="KW-0472">Membrane</keyword>
<dbReference type="Proteomes" id="UP001296923">
    <property type="component" value="Unassembled WGS sequence"/>
</dbReference>
<name>A0ABS2ZTS8_9BACL</name>
<keyword evidence="1" id="KW-1133">Transmembrane helix</keyword>
<dbReference type="EMBL" id="JAFHKR010000039">
    <property type="protein sequence ID" value="MBN3556284.1"/>
    <property type="molecule type" value="Genomic_DNA"/>
</dbReference>
<keyword evidence="1" id="KW-0812">Transmembrane</keyword>
<feature type="transmembrane region" description="Helical" evidence="1">
    <location>
        <begin position="12"/>
        <end position="32"/>
    </location>
</feature>
<evidence type="ECO:0000313" key="2">
    <source>
        <dbReference type="EMBL" id="MBN3556284.1"/>
    </source>
</evidence>
<comment type="caution">
    <text evidence="2">The sequence shown here is derived from an EMBL/GenBank/DDBJ whole genome shotgun (WGS) entry which is preliminary data.</text>
</comment>
<feature type="transmembrane region" description="Helical" evidence="1">
    <location>
        <begin position="44"/>
        <end position="62"/>
    </location>
</feature>